<comment type="caution">
    <text evidence="2">The sequence shown here is derived from an EMBL/GenBank/DDBJ whole genome shotgun (WGS) entry which is preliminary data.</text>
</comment>
<accession>A0A2V1K5R7</accession>
<protein>
    <recommendedName>
        <fullName evidence="1">Phage tail assembly chaperone-like domain-containing protein</fullName>
    </recommendedName>
</protein>
<keyword evidence="3" id="KW-1185">Reference proteome</keyword>
<name>A0A2V1K5R7_9BURK</name>
<organism evidence="2 3">
    <name type="scientific">Corticimicrobacter populi</name>
    <dbReference type="NCBI Taxonomy" id="2175229"/>
    <lineage>
        <taxon>Bacteria</taxon>
        <taxon>Pseudomonadati</taxon>
        <taxon>Pseudomonadota</taxon>
        <taxon>Betaproteobacteria</taxon>
        <taxon>Burkholderiales</taxon>
        <taxon>Alcaligenaceae</taxon>
        <taxon>Corticimicrobacter</taxon>
    </lineage>
</organism>
<feature type="domain" description="Phage tail assembly chaperone-like" evidence="1">
    <location>
        <begin position="12"/>
        <end position="79"/>
    </location>
</feature>
<dbReference type="InterPro" id="IPR031893">
    <property type="entry name" value="Phage_tail_APC"/>
</dbReference>
<dbReference type="Pfam" id="PF16778">
    <property type="entry name" value="Phage_tail_APC"/>
    <property type="match status" value="1"/>
</dbReference>
<dbReference type="EMBL" id="QETA01000001">
    <property type="protein sequence ID" value="PWF25573.1"/>
    <property type="molecule type" value="Genomic_DNA"/>
</dbReference>
<evidence type="ECO:0000313" key="3">
    <source>
        <dbReference type="Proteomes" id="UP000245212"/>
    </source>
</evidence>
<reference evidence="3" key="1">
    <citation type="submission" date="2018-05" db="EMBL/GenBank/DDBJ databases">
        <authorList>
            <person name="Li Y."/>
        </authorList>
    </citation>
    <scope>NUCLEOTIDE SEQUENCE [LARGE SCALE GENOMIC DNA]</scope>
    <source>
        <strain evidence="3">3d-2-2</strain>
    </source>
</reference>
<dbReference type="Proteomes" id="UP000245212">
    <property type="component" value="Unassembled WGS sequence"/>
</dbReference>
<dbReference type="AlphaFoldDB" id="A0A2V1K5R7"/>
<gene>
    <name evidence="2" type="ORF">DD235_02560</name>
</gene>
<evidence type="ECO:0000259" key="1">
    <source>
        <dbReference type="Pfam" id="PF16778"/>
    </source>
</evidence>
<proteinExistence type="predicted"/>
<sequence>MLDEQAQQDADAAAERVWRDAEIQRVTPLRDRHRDEVEQGIEPTLSAAEYAALLIYIQALRDWPASSDFPDAAGRPEIPVGIAAPA</sequence>
<evidence type="ECO:0000313" key="2">
    <source>
        <dbReference type="EMBL" id="PWF25573.1"/>
    </source>
</evidence>